<evidence type="ECO:0000313" key="1">
    <source>
        <dbReference type="EMBL" id="KAA2244109.1"/>
    </source>
</evidence>
<gene>
    <name evidence="1" type="ORF">F0L46_02405</name>
</gene>
<comment type="caution">
    <text evidence="1">The sequence shown here is derived from an EMBL/GenBank/DDBJ whole genome shotgun (WGS) entry which is preliminary data.</text>
</comment>
<name>A0A5B2W1M4_9HYPH</name>
<reference evidence="1 2" key="1">
    <citation type="submission" date="2019-09" db="EMBL/GenBank/DDBJ databases">
        <title>Salinarimonas rosea gen. nov., sp. nov., a new member of the a-2 subgroup of the Proteobacteria.</title>
        <authorList>
            <person name="Liu J."/>
        </authorList>
    </citation>
    <scope>NUCLEOTIDE SEQUENCE [LARGE SCALE GENOMIC DNA]</scope>
    <source>
        <strain evidence="1 2">BN140002</strain>
    </source>
</reference>
<dbReference type="InterPro" id="IPR007486">
    <property type="entry name" value="YebE"/>
</dbReference>
<dbReference type="OrthoDB" id="5459344at2"/>
<dbReference type="InterPro" id="IPR029024">
    <property type="entry name" value="TerB-like"/>
</dbReference>
<reference evidence="1 2" key="2">
    <citation type="submission" date="2019-09" db="EMBL/GenBank/DDBJ databases">
        <authorList>
            <person name="Jin C."/>
        </authorList>
    </citation>
    <scope>NUCLEOTIDE SEQUENCE [LARGE SCALE GENOMIC DNA]</scope>
    <source>
        <strain evidence="1 2">BN140002</strain>
    </source>
</reference>
<dbReference type="SUPFAM" id="SSF158682">
    <property type="entry name" value="TerB-like"/>
    <property type="match status" value="1"/>
</dbReference>
<dbReference type="CDD" id="cd07178">
    <property type="entry name" value="terB_like_YebE"/>
    <property type="match status" value="1"/>
</dbReference>
<protein>
    <submittedName>
        <fullName evidence="1">Tellurite resistance TerB family protein</fullName>
    </submittedName>
</protein>
<accession>A0A5B2W1M4</accession>
<evidence type="ECO:0000313" key="2">
    <source>
        <dbReference type="Proteomes" id="UP000323142"/>
    </source>
</evidence>
<dbReference type="Gene3D" id="1.10.3680.10">
    <property type="entry name" value="TerB-like"/>
    <property type="match status" value="1"/>
</dbReference>
<dbReference type="RefSeq" id="WP_149815421.1">
    <property type="nucleotide sequence ID" value="NZ_VUOA01000005.1"/>
</dbReference>
<sequence length="203" mass="22217">MAPAPDLITQLVRTALGRNTAEKPEATDGSAPGVVALVPPASERVEPEETTEGGGDPGILAILGEKVLLSWLRNRYQLLFPFALDLRRLDPGQATLLVHAMVAAAQADGAMDRQERDRIEGTLSLVDPSEDERAFLAGAIEEPRPLNAILSEVRDVQTAALVYAASLMAVDRRQPVNRHYLRYLAARLQLSDELAKSLEQRYR</sequence>
<keyword evidence="2" id="KW-1185">Reference proteome</keyword>
<dbReference type="Pfam" id="PF04391">
    <property type="entry name" value="DUF533"/>
    <property type="match status" value="1"/>
</dbReference>
<dbReference type="EMBL" id="VUOA01000005">
    <property type="protein sequence ID" value="KAA2244109.1"/>
    <property type="molecule type" value="Genomic_DNA"/>
</dbReference>
<organism evidence="1 2">
    <name type="scientific">Salinarimonas soli</name>
    <dbReference type="NCBI Taxonomy" id="1638099"/>
    <lineage>
        <taxon>Bacteria</taxon>
        <taxon>Pseudomonadati</taxon>
        <taxon>Pseudomonadota</taxon>
        <taxon>Alphaproteobacteria</taxon>
        <taxon>Hyphomicrobiales</taxon>
        <taxon>Salinarimonadaceae</taxon>
        <taxon>Salinarimonas</taxon>
    </lineage>
</organism>
<dbReference type="AlphaFoldDB" id="A0A5B2W1M4"/>
<proteinExistence type="predicted"/>
<dbReference type="Proteomes" id="UP000323142">
    <property type="component" value="Unassembled WGS sequence"/>
</dbReference>